<dbReference type="EMBL" id="MN740370">
    <property type="protein sequence ID" value="QHU03162.1"/>
    <property type="molecule type" value="Genomic_DNA"/>
</dbReference>
<feature type="region of interest" description="Disordered" evidence="1">
    <location>
        <begin position="93"/>
        <end position="121"/>
    </location>
</feature>
<dbReference type="AlphaFoldDB" id="A0A6C0JBY5"/>
<evidence type="ECO:0000256" key="1">
    <source>
        <dbReference type="SAM" id="MobiDB-lite"/>
    </source>
</evidence>
<reference evidence="2" key="1">
    <citation type="journal article" date="2020" name="Nature">
        <title>Giant virus diversity and host interactions through global metagenomics.</title>
        <authorList>
            <person name="Schulz F."/>
            <person name="Roux S."/>
            <person name="Paez-Espino D."/>
            <person name="Jungbluth S."/>
            <person name="Walsh D.A."/>
            <person name="Denef V.J."/>
            <person name="McMahon K.D."/>
            <person name="Konstantinidis K.T."/>
            <person name="Eloe-Fadrosh E.A."/>
            <person name="Kyrpides N.C."/>
            <person name="Woyke T."/>
        </authorList>
    </citation>
    <scope>NUCLEOTIDE SEQUENCE</scope>
    <source>
        <strain evidence="2">GVMAG-M-3300025890-48</strain>
    </source>
</reference>
<proteinExistence type="predicted"/>
<protein>
    <submittedName>
        <fullName evidence="2">Uncharacterized protein</fullName>
    </submittedName>
</protein>
<organism evidence="2">
    <name type="scientific">viral metagenome</name>
    <dbReference type="NCBI Taxonomy" id="1070528"/>
    <lineage>
        <taxon>unclassified sequences</taxon>
        <taxon>metagenomes</taxon>
        <taxon>organismal metagenomes</taxon>
    </lineage>
</organism>
<accession>A0A6C0JBY5</accession>
<name>A0A6C0JBY5_9ZZZZ</name>
<evidence type="ECO:0000313" key="2">
    <source>
        <dbReference type="EMBL" id="QHU03162.1"/>
    </source>
</evidence>
<sequence length="121" mass="14195">MDLTINDYKSILLYYDINYKKMSNKKIKISAENILANKLCRCIKKVKKKQNKPIGICKNSVINKKNLKIGRFTCKKKAKIIRNKKTRKMITKTKKTIIKSKRKSKNKSKNKSKIKSMKSKN</sequence>